<name>A0AAD5MTP0_PARTN</name>
<keyword evidence="2" id="KW-1185">Reference proteome</keyword>
<protein>
    <submittedName>
        <fullName evidence="1">Uncharacterized protein</fullName>
    </submittedName>
</protein>
<dbReference type="Proteomes" id="UP001196413">
    <property type="component" value="Unassembled WGS sequence"/>
</dbReference>
<evidence type="ECO:0000313" key="1">
    <source>
        <dbReference type="EMBL" id="KAJ1355326.1"/>
    </source>
</evidence>
<dbReference type="AlphaFoldDB" id="A0AAD5MTP0"/>
<organism evidence="1 2">
    <name type="scientific">Parelaphostrongylus tenuis</name>
    <name type="common">Meningeal worm</name>
    <dbReference type="NCBI Taxonomy" id="148309"/>
    <lineage>
        <taxon>Eukaryota</taxon>
        <taxon>Metazoa</taxon>
        <taxon>Ecdysozoa</taxon>
        <taxon>Nematoda</taxon>
        <taxon>Chromadorea</taxon>
        <taxon>Rhabditida</taxon>
        <taxon>Rhabditina</taxon>
        <taxon>Rhabditomorpha</taxon>
        <taxon>Strongyloidea</taxon>
        <taxon>Metastrongylidae</taxon>
        <taxon>Parelaphostrongylus</taxon>
    </lineage>
</organism>
<accession>A0AAD5MTP0</accession>
<dbReference type="EMBL" id="JAHQIW010002440">
    <property type="protein sequence ID" value="KAJ1355326.1"/>
    <property type="molecule type" value="Genomic_DNA"/>
</dbReference>
<proteinExistence type="predicted"/>
<evidence type="ECO:0000313" key="2">
    <source>
        <dbReference type="Proteomes" id="UP001196413"/>
    </source>
</evidence>
<reference evidence="1" key="1">
    <citation type="submission" date="2021-06" db="EMBL/GenBank/DDBJ databases">
        <title>Parelaphostrongylus tenuis whole genome reference sequence.</title>
        <authorList>
            <person name="Garwood T.J."/>
            <person name="Larsen P.A."/>
            <person name="Fountain-Jones N.M."/>
            <person name="Garbe J.R."/>
            <person name="Macchietto M.G."/>
            <person name="Kania S.A."/>
            <person name="Gerhold R.W."/>
            <person name="Richards J.E."/>
            <person name="Wolf T.M."/>
        </authorList>
    </citation>
    <scope>NUCLEOTIDE SEQUENCE</scope>
    <source>
        <strain evidence="1">MNPRO001-30</strain>
        <tissue evidence="1">Meninges</tissue>
    </source>
</reference>
<gene>
    <name evidence="1" type="ORF">KIN20_012684</name>
</gene>
<sequence>MRTSAIVGLHHLQLPVDPLPESSSKFATVNYGYVLESDYVDDLRRSHELYRGRMRCLPTNNCRCPRKKCIQKFGCRTKRWKCRLPLNSGALIGGIPPLYIAARQPKTFQLRSRYHTRSSRHAQVGPLSRTTVAQLRDDWNMCWGPHRLYESNMKAIGDVVSWFSQIRNVASQFCNRKKEDKIV</sequence>
<comment type="caution">
    <text evidence="1">The sequence shown here is derived from an EMBL/GenBank/DDBJ whole genome shotgun (WGS) entry which is preliminary data.</text>
</comment>